<keyword evidence="4 8" id="KW-0808">Transferase</keyword>
<name>A0A2V3IX23_9FLOR</name>
<evidence type="ECO:0000256" key="2">
    <source>
        <dbReference type="ARBA" id="ARBA00009789"/>
    </source>
</evidence>
<dbReference type="NCBIfam" id="TIGR00453">
    <property type="entry name" value="ispD"/>
    <property type="match status" value="1"/>
</dbReference>
<dbReference type="CDD" id="cd02516">
    <property type="entry name" value="CDP-ME_synthetase"/>
    <property type="match status" value="1"/>
</dbReference>
<comment type="caution">
    <text evidence="8">The sequence shown here is derived from an EMBL/GenBank/DDBJ whole genome shotgun (WGS) entry which is preliminary data.</text>
</comment>
<evidence type="ECO:0000256" key="4">
    <source>
        <dbReference type="ARBA" id="ARBA00022679"/>
    </source>
</evidence>
<comment type="pathway">
    <text evidence="1">Isoprenoid biosynthesis; isopentenyl diphosphate biosynthesis via DXP pathway; isopentenyl diphosphate from 1-deoxy-D-xylulose 5-phosphate: step 2/6.</text>
</comment>
<dbReference type="GO" id="GO:0050518">
    <property type="term" value="F:2-C-methyl-D-erythritol 4-phosphate cytidylyltransferase activity"/>
    <property type="evidence" value="ECO:0007669"/>
    <property type="project" value="UniProtKB-EC"/>
</dbReference>
<dbReference type="UniPathway" id="UPA00056">
    <property type="reaction ID" value="UER00093"/>
</dbReference>
<dbReference type="GO" id="GO:0019288">
    <property type="term" value="P:isopentenyl diphosphate biosynthetic process, methylerythritol 4-phosphate pathway"/>
    <property type="evidence" value="ECO:0007669"/>
    <property type="project" value="UniProtKB-UniPathway"/>
</dbReference>
<evidence type="ECO:0000256" key="3">
    <source>
        <dbReference type="ARBA" id="ARBA00012526"/>
    </source>
</evidence>
<protein>
    <recommendedName>
        <fullName evidence="7">2-C-methyl-D-erythritol 4-phosphate cytidylyltransferase, chloroplastic</fullName>
        <ecNumber evidence="3">2.7.7.60</ecNumber>
    </recommendedName>
</protein>
<dbReference type="FunFam" id="3.90.550.10:FF:000003">
    <property type="entry name" value="2-C-methyl-D-erythritol 4-phosphate cytidylyltransferase"/>
    <property type="match status" value="1"/>
</dbReference>
<dbReference type="STRING" id="448386.A0A2V3IX23"/>
<evidence type="ECO:0000313" key="8">
    <source>
        <dbReference type="EMBL" id="PXF46698.1"/>
    </source>
</evidence>
<dbReference type="PANTHER" id="PTHR32125">
    <property type="entry name" value="2-C-METHYL-D-ERYTHRITOL 4-PHOSPHATE CYTIDYLYLTRANSFERASE, CHLOROPLASTIC"/>
    <property type="match status" value="1"/>
</dbReference>
<dbReference type="InterPro" id="IPR034683">
    <property type="entry name" value="IspD/TarI"/>
</dbReference>
<sequence>MASINGTHCRMAAANFASAMNAKKADTCAFAIVVQVRSRLKTAKVGVLRHRGWQFTSSRLRRVPRVLDSDRHRARMTIPPPSDIGDVSVILLAGGTGSRMKADRPKQFLELAGKTVVEHSLMLFGLMPEVKQLILVLDKSYRDQFLKYRNMLDCELAFADPGNERQDSVYNGLCAVSEGANLVCVHDSARPLVSEENIRDVLRDGAEYGAAVLGVPSKATIKESADGRFVLRTIPRQRLWEIQTPQVIRPGLLLQGFEKVRRENLAVTDDVSIIEQLGEQVKITLGEYTNIKLTTPEDMDIAEAILRERSKSGVAS</sequence>
<dbReference type="EC" id="2.7.7.60" evidence="3"/>
<reference evidence="8 9" key="1">
    <citation type="journal article" date="2018" name="Mol. Biol. Evol.">
        <title>Analysis of the draft genome of the red seaweed Gracilariopsis chorda provides insights into genome size evolution in Rhodophyta.</title>
        <authorList>
            <person name="Lee J."/>
            <person name="Yang E.C."/>
            <person name="Graf L."/>
            <person name="Yang J.H."/>
            <person name="Qiu H."/>
            <person name="Zel Zion U."/>
            <person name="Chan C.X."/>
            <person name="Stephens T.G."/>
            <person name="Weber A.P.M."/>
            <person name="Boo G.H."/>
            <person name="Boo S.M."/>
            <person name="Kim K.M."/>
            <person name="Shin Y."/>
            <person name="Jung M."/>
            <person name="Lee S.J."/>
            <person name="Yim H.S."/>
            <person name="Lee J.H."/>
            <person name="Bhattacharya D."/>
            <person name="Yoon H.S."/>
        </authorList>
    </citation>
    <scope>NUCLEOTIDE SEQUENCE [LARGE SCALE GENOMIC DNA]</scope>
    <source>
        <strain evidence="8 9">SKKU-2015</strain>
        <tissue evidence="8">Whole body</tissue>
    </source>
</reference>
<evidence type="ECO:0000256" key="5">
    <source>
        <dbReference type="ARBA" id="ARBA00022695"/>
    </source>
</evidence>
<dbReference type="PROSITE" id="PS01295">
    <property type="entry name" value="ISPD"/>
    <property type="match status" value="1"/>
</dbReference>
<dbReference type="InterPro" id="IPR001228">
    <property type="entry name" value="IspD"/>
</dbReference>
<dbReference type="Pfam" id="PF01128">
    <property type="entry name" value="IspD"/>
    <property type="match status" value="1"/>
</dbReference>
<evidence type="ECO:0000313" key="9">
    <source>
        <dbReference type="Proteomes" id="UP000247409"/>
    </source>
</evidence>
<dbReference type="EMBL" id="NBIV01000034">
    <property type="protein sequence ID" value="PXF46698.1"/>
    <property type="molecule type" value="Genomic_DNA"/>
</dbReference>
<comment type="similarity">
    <text evidence="2">Belongs to the IspD/TarI cytidylyltransferase family. IspD subfamily.</text>
</comment>
<gene>
    <name evidence="8" type="ORF">BWQ96_03524</name>
</gene>
<keyword evidence="6" id="KW-0414">Isoprene biosynthesis</keyword>
<organism evidence="8 9">
    <name type="scientific">Gracilariopsis chorda</name>
    <dbReference type="NCBI Taxonomy" id="448386"/>
    <lineage>
        <taxon>Eukaryota</taxon>
        <taxon>Rhodophyta</taxon>
        <taxon>Florideophyceae</taxon>
        <taxon>Rhodymeniophycidae</taxon>
        <taxon>Gracilariales</taxon>
        <taxon>Gracilariaceae</taxon>
        <taxon>Gracilariopsis</taxon>
    </lineage>
</organism>
<evidence type="ECO:0000256" key="1">
    <source>
        <dbReference type="ARBA" id="ARBA00004787"/>
    </source>
</evidence>
<accession>A0A2V3IX23</accession>
<keyword evidence="9" id="KW-1185">Reference proteome</keyword>
<dbReference type="PANTHER" id="PTHR32125:SF4">
    <property type="entry name" value="2-C-METHYL-D-ERYTHRITOL 4-PHOSPHATE CYTIDYLYLTRANSFERASE, CHLOROPLASTIC"/>
    <property type="match status" value="1"/>
</dbReference>
<dbReference type="Gene3D" id="3.90.550.10">
    <property type="entry name" value="Spore Coat Polysaccharide Biosynthesis Protein SpsA, Chain A"/>
    <property type="match status" value="1"/>
</dbReference>
<evidence type="ECO:0000256" key="7">
    <source>
        <dbReference type="ARBA" id="ARBA00069967"/>
    </source>
</evidence>
<dbReference type="InterPro" id="IPR029044">
    <property type="entry name" value="Nucleotide-diphossugar_trans"/>
</dbReference>
<dbReference type="InterPro" id="IPR050088">
    <property type="entry name" value="IspD/TarI_cytidylyltransf_bact"/>
</dbReference>
<dbReference type="HAMAP" id="MF_00108">
    <property type="entry name" value="IspD"/>
    <property type="match status" value="1"/>
</dbReference>
<dbReference type="OrthoDB" id="414267at2759"/>
<dbReference type="SUPFAM" id="SSF53448">
    <property type="entry name" value="Nucleotide-diphospho-sugar transferases"/>
    <property type="match status" value="1"/>
</dbReference>
<dbReference type="AlphaFoldDB" id="A0A2V3IX23"/>
<evidence type="ECO:0000256" key="6">
    <source>
        <dbReference type="ARBA" id="ARBA00023229"/>
    </source>
</evidence>
<proteinExistence type="inferred from homology"/>
<dbReference type="InterPro" id="IPR018294">
    <property type="entry name" value="ISPD_synthase_CS"/>
</dbReference>
<dbReference type="Proteomes" id="UP000247409">
    <property type="component" value="Unassembled WGS sequence"/>
</dbReference>
<keyword evidence="5 8" id="KW-0548">Nucleotidyltransferase</keyword>